<reference evidence="1 2" key="1">
    <citation type="submission" date="2019-02" db="EMBL/GenBank/DDBJ databases">
        <title>Deep-cultivation of Planctomycetes and their phenomic and genomic characterization uncovers novel biology.</title>
        <authorList>
            <person name="Wiegand S."/>
            <person name="Jogler M."/>
            <person name="Boedeker C."/>
            <person name="Pinto D."/>
            <person name="Vollmers J."/>
            <person name="Rivas-Marin E."/>
            <person name="Kohn T."/>
            <person name="Peeters S.H."/>
            <person name="Heuer A."/>
            <person name="Rast P."/>
            <person name="Oberbeckmann S."/>
            <person name="Bunk B."/>
            <person name="Jeske O."/>
            <person name="Meyerdierks A."/>
            <person name="Storesund J.E."/>
            <person name="Kallscheuer N."/>
            <person name="Luecker S."/>
            <person name="Lage O.M."/>
            <person name="Pohl T."/>
            <person name="Merkel B.J."/>
            <person name="Hornburger P."/>
            <person name="Mueller R.-W."/>
            <person name="Bruemmer F."/>
            <person name="Labrenz M."/>
            <person name="Spormann A.M."/>
            <person name="Op den Camp H."/>
            <person name="Overmann J."/>
            <person name="Amann R."/>
            <person name="Jetten M.S.M."/>
            <person name="Mascher T."/>
            <person name="Medema M.H."/>
            <person name="Devos D.P."/>
            <person name="Kaster A.-K."/>
            <person name="Ovreas L."/>
            <person name="Rohde M."/>
            <person name="Galperin M.Y."/>
            <person name="Jogler C."/>
        </authorList>
    </citation>
    <scope>NUCLEOTIDE SEQUENCE [LARGE SCALE GENOMIC DNA]</scope>
    <source>
        <strain evidence="1 2">ETA_A8</strain>
    </source>
</reference>
<dbReference type="KEGG" id="aagg:ETAA8_31640"/>
<accession>A0A517YD65</accession>
<proteinExistence type="predicted"/>
<organism evidence="1 2">
    <name type="scientific">Anatilimnocola aggregata</name>
    <dbReference type="NCBI Taxonomy" id="2528021"/>
    <lineage>
        <taxon>Bacteria</taxon>
        <taxon>Pseudomonadati</taxon>
        <taxon>Planctomycetota</taxon>
        <taxon>Planctomycetia</taxon>
        <taxon>Pirellulales</taxon>
        <taxon>Pirellulaceae</taxon>
        <taxon>Anatilimnocola</taxon>
    </lineage>
</organism>
<sequence>MTSGFFVRPLHHLIQSPAMSVLPSVPAPAPASFKATMTYADTEHKSLSIKILAPDQGLGIRTR</sequence>
<evidence type="ECO:0000313" key="1">
    <source>
        <dbReference type="EMBL" id="QDU28072.1"/>
    </source>
</evidence>
<protein>
    <submittedName>
        <fullName evidence="1">Uncharacterized protein</fullName>
    </submittedName>
</protein>
<dbReference type="Proteomes" id="UP000315017">
    <property type="component" value="Chromosome"/>
</dbReference>
<gene>
    <name evidence="1" type="ORF">ETAA8_31640</name>
</gene>
<dbReference type="EMBL" id="CP036274">
    <property type="protein sequence ID" value="QDU28072.1"/>
    <property type="molecule type" value="Genomic_DNA"/>
</dbReference>
<dbReference type="AlphaFoldDB" id="A0A517YD65"/>
<keyword evidence="2" id="KW-1185">Reference proteome</keyword>
<evidence type="ECO:0000313" key="2">
    <source>
        <dbReference type="Proteomes" id="UP000315017"/>
    </source>
</evidence>
<name>A0A517YD65_9BACT</name>